<dbReference type="PROSITE" id="PS51272">
    <property type="entry name" value="SLH"/>
    <property type="match status" value="3"/>
</dbReference>
<dbReference type="InterPro" id="IPR001119">
    <property type="entry name" value="SLH_dom"/>
</dbReference>
<dbReference type="SMART" id="SM00635">
    <property type="entry name" value="BID_2"/>
    <property type="match status" value="1"/>
</dbReference>
<dbReference type="PROSITE" id="PS51841">
    <property type="entry name" value="LTD"/>
    <property type="match status" value="1"/>
</dbReference>
<evidence type="ECO:0000259" key="3">
    <source>
        <dbReference type="PROSITE" id="PS51841"/>
    </source>
</evidence>
<dbReference type="SUPFAM" id="SSF74853">
    <property type="entry name" value="Lamin A/C globular tail domain"/>
    <property type="match status" value="1"/>
</dbReference>
<keyword evidence="1" id="KW-0732">Signal</keyword>
<protein>
    <submittedName>
        <fullName evidence="4">Uncharacterized protein</fullName>
    </submittedName>
</protein>
<evidence type="ECO:0000259" key="2">
    <source>
        <dbReference type="PROSITE" id="PS51272"/>
    </source>
</evidence>
<dbReference type="Pfam" id="PF02368">
    <property type="entry name" value="Big_2"/>
    <property type="match status" value="1"/>
</dbReference>
<dbReference type="InterPro" id="IPR001322">
    <property type="entry name" value="Lamin_tail_dom"/>
</dbReference>
<organism evidence="4 5">
    <name type="scientific">Paenibacillus phytohabitans</name>
    <dbReference type="NCBI Taxonomy" id="2654978"/>
    <lineage>
        <taxon>Bacteria</taxon>
        <taxon>Bacillati</taxon>
        <taxon>Bacillota</taxon>
        <taxon>Bacilli</taxon>
        <taxon>Bacillales</taxon>
        <taxon>Paenibacillaceae</taxon>
        <taxon>Paenibacillus</taxon>
    </lineage>
</organism>
<dbReference type="Gene3D" id="2.60.40.1260">
    <property type="entry name" value="Lamin Tail domain"/>
    <property type="match status" value="1"/>
</dbReference>
<gene>
    <name evidence="4" type="ORF">GC101_19385</name>
</gene>
<feature type="domain" description="SLH" evidence="2">
    <location>
        <begin position="1243"/>
        <end position="1306"/>
    </location>
</feature>
<evidence type="ECO:0000313" key="5">
    <source>
        <dbReference type="Proteomes" id="UP000596857"/>
    </source>
</evidence>
<dbReference type="NCBIfam" id="NF038117">
    <property type="entry name" value="choice_anch_I"/>
    <property type="match status" value="1"/>
</dbReference>
<dbReference type="Pfam" id="PF05345">
    <property type="entry name" value="He_PIG"/>
    <property type="match status" value="1"/>
</dbReference>
<reference evidence="4 5" key="1">
    <citation type="submission" date="2019-10" db="EMBL/GenBank/DDBJ databases">
        <title>Description of Paenibacillus terricola sp. nov.</title>
        <authorList>
            <person name="Carlier A."/>
            <person name="Qi S."/>
        </authorList>
    </citation>
    <scope>NUCLEOTIDE SEQUENCE [LARGE SCALE GENOMIC DNA]</scope>
    <source>
        <strain evidence="4 5">LMG 31459</strain>
    </source>
</reference>
<dbReference type="RefSeq" id="WP_171718562.1">
    <property type="nucleotide sequence ID" value="NZ_WHOB01000059.1"/>
</dbReference>
<feature type="signal peptide" evidence="1">
    <location>
        <begin position="1"/>
        <end position="24"/>
    </location>
</feature>
<dbReference type="Gene3D" id="2.60.40.1080">
    <property type="match status" value="1"/>
</dbReference>
<name>A0ABX1YKI3_9BACL</name>
<feature type="domain" description="SLH" evidence="2">
    <location>
        <begin position="1182"/>
        <end position="1242"/>
    </location>
</feature>
<accession>A0ABX1YKI3</accession>
<dbReference type="Pfam" id="PF00395">
    <property type="entry name" value="SLH"/>
    <property type="match status" value="3"/>
</dbReference>
<feature type="chain" id="PRO_5046639666" evidence="1">
    <location>
        <begin position="25"/>
        <end position="1370"/>
    </location>
</feature>
<dbReference type="EMBL" id="WHOB01000059">
    <property type="protein sequence ID" value="NOU81029.1"/>
    <property type="molecule type" value="Genomic_DNA"/>
</dbReference>
<dbReference type="SUPFAM" id="SSF50969">
    <property type="entry name" value="YVTN repeat-like/Quinoprotein amine dehydrogenase"/>
    <property type="match status" value="1"/>
</dbReference>
<dbReference type="InterPro" id="IPR003343">
    <property type="entry name" value="Big_2"/>
</dbReference>
<dbReference type="InterPro" id="IPR015919">
    <property type="entry name" value="Cadherin-like_sf"/>
</dbReference>
<keyword evidence="5" id="KW-1185">Reference proteome</keyword>
<dbReference type="InterPro" id="IPR013783">
    <property type="entry name" value="Ig-like_fold"/>
</dbReference>
<feature type="domain" description="LTD" evidence="3">
    <location>
        <begin position="36"/>
        <end position="200"/>
    </location>
</feature>
<dbReference type="InterPro" id="IPR055188">
    <property type="entry name" value="Choice_anch_I"/>
</dbReference>
<dbReference type="Gene3D" id="2.60.40.10">
    <property type="entry name" value="Immunoglobulins"/>
    <property type="match status" value="1"/>
</dbReference>
<sequence>MNSSSKAILSLLLAAELAAGSAWAAGPVAAAPSIQSGTPYNASGSYDVAVPHIVVNQIYGGGDAGTTEGYFSKGFIELYNPTDADVNLSGWSVQYSDPGKNGAWSKLALTGIIKAHSSYLITDGKVNPVNQSDLSGKGDQSWDELLFNNQGMKVVLLSSSALLENANPFLDKSPAYVDMIGTAGNDNGATIDGYEADYPTGKTGGTSKQKSVRRMDYVDTDNNKADLAQISFADLDGAAMNRMKPHNSADGAWGITVPALGIATASLPQATAGSPYSVSLSVYGGTQPYFYSAAGLPDGLSIDSVSGAVSGTPLKSGTATVIFSVYDSTSPSIKADAMLPLTVQPEAAPLTEDVISITKIGGYAVGTTSEDGGVAEIIKYNRDNGKFYLVNGSTHPASVDIVNLKDGIHPEKETSINVEQLSETGGFSYGDLTSVDINTATKRIAVAVQEEDALKNGKVLVLDYDGRLLEQYETGVQPDMLKYTEDGRYILTADEAEPRTLAGDPEGSVTIINTATKAVNLVKFDDPGVIDDLVHIRGAVDPKTKLITGKGSKADAIRDLEPEFIELSGDQATAYVSLQENNAIAAVDVVSGKLLWVKGLGFKDLSKPENKLDLINDSTIHLENVPFKGVYMPDGISQYTVNGKTYLFTANEGDATEWDSKENATKISKLKGLLNPESAAAKFLNGTTKYDGVEVMSDMGNEDIYLYGGRSFSVWDAADMTQVYDSGSDFEQITAERLPGYFNASNSNTTIDSRSSKKGPEPEYVKVGMVGKRALAFTGLERIGGLMTYDVTNPGQPQFVNYINSREFTPKNNLETDTGPEGIDFIPATASPTGLPLVLVANEVGGTVAVYQLNVTKITLDQSSLSLTAGGTAAVLKATAQASGGTEGTLSWSSSNAAVASVDQTGKVTPHAAGTVVVSVYSADGYGVAESQVTVAAAGPVTSLPGAGSSGGSGVSPAVAGAANASAAVTIEGGKAVMELKGQVDAEGKLSLSVTAAEVAAALETLKTSSARELVLHILSGHAAEAVSLKIPAAAWAQIAGSSLEAVSVTGGPGTVTFDRVAFSAIHTAAGNEDISLTLAKAELGSTLTGQEAAGSASIIGSRPVLSLMVQAGTQMLSSFGEGKVDVSIPYTLASGEDANAVTAYQVSAGGELVVLPGSSYDPGNGLLSFRTNHFSVYAVGYNKIAFADTASSYAKDSITYLAARGIVTGVSAENFGLKGKLSRGDAALLLARLAGAELESSAAGSFTDVKPGDYYAAAVDWANQSGIVQGTGDGRFEPKAEVTREQLAVMMIRLSDSLKWSLPANGGSTAFADQQLISSYAVEAAAAAVQAGILSGQASADGSVSFAPKAAATREETAHMLAKLLKAVQ</sequence>
<evidence type="ECO:0000313" key="4">
    <source>
        <dbReference type="EMBL" id="NOU81029.1"/>
    </source>
</evidence>
<dbReference type="Pfam" id="PF00932">
    <property type="entry name" value="LTD"/>
    <property type="match status" value="1"/>
</dbReference>
<dbReference type="InterPro" id="IPR011044">
    <property type="entry name" value="Quino_amine_DH_bsu"/>
</dbReference>
<dbReference type="Proteomes" id="UP000596857">
    <property type="component" value="Unassembled WGS sequence"/>
</dbReference>
<dbReference type="InterPro" id="IPR008964">
    <property type="entry name" value="Invasin/intimin_cell_adhesion"/>
</dbReference>
<comment type="caution">
    <text evidence="4">The sequence shown here is derived from an EMBL/GenBank/DDBJ whole genome shotgun (WGS) entry which is preliminary data.</text>
</comment>
<evidence type="ECO:0000256" key="1">
    <source>
        <dbReference type="SAM" id="SignalP"/>
    </source>
</evidence>
<dbReference type="InterPro" id="IPR052956">
    <property type="entry name" value="Mesenchyme-surface_protein"/>
</dbReference>
<feature type="domain" description="SLH" evidence="2">
    <location>
        <begin position="1309"/>
        <end position="1370"/>
    </location>
</feature>
<dbReference type="PANTHER" id="PTHR46928:SF1">
    <property type="entry name" value="MESENCHYME-SPECIFIC CELL SURFACE GLYCOPROTEIN"/>
    <property type="match status" value="1"/>
</dbReference>
<dbReference type="SUPFAM" id="SSF49373">
    <property type="entry name" value="Invasin/intimin cell-adhesion fragments"/>
    <property type="match status" value="1"/>
</dbReference>
<dbReference type="InterPro" id="IPR036415">
    <property type="entry name" value="Lamin_tail_dom_sf"/>
</dbReference>
<dbReference type="Pfam" id="PF22494">
    <property type="entry name" value="choice_anch_I"/>
    <property type="match status" value="1"/>
</dbReference>
<proteinExistence type="predicted"/>
<dbReference type="SUPFAM" id="SSF49313">
    <property type="entry name" value="Cadherin-like"/>
    <property type="match status" value="1"/>
</dbReference>
<dbReference type="PANTHER" id="PTHR46928">
    <property type="entry name" value="MESENCHYME-SPECIFIC CELL SURFACE GLYCOPROTEIN"/>
    <property type="match status" value="1"/>
</dbReference>